<dbReference type="Proteomes" id="UP000305398">
    <property type="component" value="Chromosome"/>
</dbReference>
<evidence type="ECO:0000313" key="5">
    <source>
        <dbReference type="Proteomes" id="UP000305398"/>
    </source>
</evidence>
<dbReference type="GO" id="GO:0032259">
    <property type="term" value="P:methylation"/>
    <property type="evidence" value="ECO:0007669"/>
    <property type="project" value="UniProtKB-KW"/>
</dbReference>
<feature type="domain" description="Methyltransferase" evidence="3">
    <location>
        <begin position="103"/>
        <end position="222"/>
    </location>
</feature>
<name>A0A5B8A1V1_9BACT</name>
<dbReference type="KEGG" id="hyj:FHG12_13775"/>
<dbReference type="Pfam" id="PF13847">
    <property type="entry name" value="Methyltransf_31"/>
    <property type="match status" value="1"/>
</dbReference>
<dbReference type="AlphaFoldDB" id="A0A5B8A1V1"/>
<keyword evidence="2" id="KW-0732">Signal</keyword>
<reference evidence="4 5" key="1">
    <citation type="submission" date="2019-06" db="EMBL/GenBank/DDBJ databases">
        <authorList>
            <person name="Srinivasan S."/>
        </authorList>
    </citation>
    <scope>NUCLEOTIDE SEQUENCE [LARGE SCALE GENOMIC DNA]</scope>
    <source>
        <strain evidence="4 5">17J68-5</strain>
    </source>
</reference>
<dbReference type="PANTHER" id="PTHR43861">
    <property type="entry name" value="TRANS-ACONITATE 2-METHYLTRANSFERASE-RELATED"/>
    <property type="match status" value="1"/>
</dbReference>
<evidence type="ECO:0000256" key="2">
    <source>
        <dbReference type="SAM" id="SignalP"/>
    </source>
</evidence>
<proteinExistence type="predicted"/>
<dbReference type="SUPFAM" id="SSF53335">
    <property type="entry name" value="S-adenosyl-L-methionine-dependent methyltransferases"/>
    <property type="match status" value="1"/>
</dbReference>
<dbReference type="CDD" id="cd02440">
    <property type="entry name" value="AdoMet_MTases"/>
    <property type="match status" value="1"/>
</dbReference>
<dbReference type="EMBL" id="CP040896">
    <property type="protein sequence ID" value="QDA61107.1"/>
    <property type="molecule type" value="Genomic_DNA"/>
</dbReference>
<evidence type="ECO:0000313" key="4">
    <source>
        <dbReference type="EMBL" id="QDA61107.1"/>
    </source>
</evidence>
<dbReference type="OrthoDB" id="9784101at2"/>
<dbReference type="RefSeq" id="WP_139516281.1">
    <property type="nucleotide sequence ID" value="NZ_CP040896.1"/>
</dbReference>
<gene>
    <name evidence="4" type="ORF">FHG12_13775</name>
</gene>
<feature type="signal peptide" evidence="2">
    <location>
        <begin position="1"/>
        <end position="23"/>
    </location>
</feature>
<sequence length="258" mass="28629">MAFLPVFLLRAFLPGVLLFSACTQPPSESSSVSFADQRVRVAADSVGYSYHTATDPNGIGKYYYGRQIAHVMGHEGADWLERADRQQEEGTDLLLHELHLKPTDVVADIGAGTGYFSFRISQLVPQGKVLAVDIQPEMITALQQTAARTKVSNVQPVLSTVQNPNLPDNGVDLVLIVDAYHEFDHPREMMQAIRKSLTPTGRVALVEYRAEDSEVPIKRVHKMSVAQARKELEAVGLKFEQSVETLPQQHLMFFGKGR</sequence>
<evidence type="ECO:0000256" key="1">
    <source>
        <dbReference type="ARBA" id="ARBA00022679"/>
    </source>
</evidence>
<protein>
    <submittedName>
        <fullName evidence="4">Class I SAM-dependent methyltransferase</fullName>
    </submittedName>
</protein>
<dbReference type="InterPro" id="IPR025714">
    <property type="entry name" value="Methyltranfer_dom"/>
</dbReference>
<dbReference type="Gene3D" id="3.40.50.150">
    <property type="entry name" value="Vaccinia Virus protein VP39"/>
    <property type="match status" value="1"/>
</dbReference>
<keyword evidence="4" id="KW-0489">Methyltransferase</keyword>
<keyword evidence="1 4" id="KW-0808">Transferase</keyword>
<dbReference type="GO" id="GO:0008168">
    <property type="term" value="F:methyltransferase activity"/>
    <property type="evidence" value="ECO:0007669"/>
    <property type="project" value="UniProtKB-KW"/>
</dbReference>
<evidence type="ECO:0000259" key="3">
    <source>
        <dbReference type="Pfam" id="PF13847"/>
    </source>
</evidence>
<feature type="chain" id="PRO_5022808912" evidence="2">
    <location>
        <begin position="24"/>
        <end position="258"/>
    </location>
</feature>
<keyword evidence="5" id="KW-1185">Reference proteome</keyword>
<dbReference type="InterPro" id="IPR029063">
    <property type="entry name" value="SAM-dependent_MTases_sf"/>
</dbReference>
<dbReference type="PANTHER" id="PTHR43861:SF3">
    <property type="entry name" value="PUTATIVE (AFU_ORTHOLOGUE AFUA_2G14390)-RELATED"/>
    <property type="match status" value="1"/>
</dbReference>
<organism evidence="4 5">
    <name type="scientific">Hymenobacter jejuensis</name>
    <dbReference type="NCBI Taxonomy" id="2502781"/>
    <lineage>
        <taxon>Bacteria</taxon>
        <taxon>Pseudomonadati</taxon>
        <taxon>Bacteroidota</taxon>
        <taxon>Cytophagia</taxon>
        <taxon>Cytophagales</taxon>
        <taxon>Hymenobacteraceae</taxon>
        <taxon>Hymenobacter</taxon>
    </lineage>
</organism>
<accession>A0A5B8A1V1</accession>